<sequence>MEDYLSIIKLKVLPKYGYKNQLEDALLNVLDNPDDYLSWVKEIAKYHISKRTGSEFWINAAKERKITVNKINKSKTMDELLDLMGDADYDELKQELGYEKLFLPKGMKSEKLYRSDSSGTTGPAKTVYHAITPLAFSAANEYVGIISNTSAEDLKDKKLLALGPKGAYQEEHKILADFLGMEYIDLSFETKGLKNLPPAKLMEILGPIIYNTKELLKEKNVGLMTGSGEMIPFIDRDLLKNVKVIKLSGTGMNGAYIDKLRKEVNRNIIPSYGHFYGKSSIGFLDENNLDYYPTFPFTNYIVSNENGESKEKMVIAQPELFLIHDEDIVSVSPENPSFKGIKGIRNPHR</sequence>
<protein>
    <recommendedName>
        <fullName evidence="3">Coenzyme F390 synthetase-like protein</fullName>
    </recommendedName>
</protein>
<organism evidence="1 2">
    <name type="scientific">Candidatus Parvarchaeum acidophilus ARMAN-5</name>
    <dbReference type="NCBI Taxonomy" id="662762"/>
    <lineage>
        <taxon>Archaea</taxon>
        <taxon>Candidatus Parvarchaeota</taxon>
        <taxon>Candidatus Parvarchaeum</taxon>
    </lineage>
</organism>
<evidence type="ECO:0000313" key="1">
    <source>
        <dbReference type="EMBL" id="EFD92458.1"/>
    </source>
</evidence>
<dbReference type="AlphaFoldDB" id="D6GWF8"/>
<name>D6GWF8_PARA5</name>
<dbReference type="EMBL" id="GG745593">
    <property type="protein sequence ID" value="EFD92458.1"/>
    <property type="molecule type" value="Genomic_DNA"/>
</dbReference>
<evidence type="ECO:0008006" key="3">
    <source>
        <dbReference type="Google" id="ProtNLM"/>
    </source>
</evidence>
<accession>D6GWF8</accession>
<reference evidence="1 2" key="1">
    <citation type="journal article" date="2010" name="Proc. Natl. Acad. Sci. U.S.A.">
        <title>Enigmatic, ultrasmall, uncultivated Archaea.</title>
        <authorList>
            <person name="Baker B.J."/>
            <person name="Comolli L.R."/>
            <person name="Dick G.J."/>
            <person name="Hauser L.J."/>
            <person name="Hyatt D."/>
            <person name="Dill B.D."/>
            <person name="Land M.L."/>
            <person name="Verberkmoes N.C."/>
            <person name="Hettich R.L."/>
            <person name="Banfield J.F."/>
        </authorList>
    </citation>
    <scope>NUCLEOTIDE SEQUENCE [LARGE SCALE GENOMIC DNA]</scope>
</reference>
<proteinExistence type="predicted"/>
<gene>
    <name evidence="1" type="ORF">BJBARM5_0840</name>
</gene>
<evidence type="ECO:0000313" key="2">
    <source>
        <dbReference type="Proteomes" id="UP000009376"/>
    </source>
</evidence>
<dbReference type="Proteomes" id="UP000009376">
    <property type="component" value="Unassembled WGS sequence"/>
</dbReference>